<dbReference type="SMART" id="SM00478">
    <property type="entry name" value="ENDO3c"/>
    <property type="match status" value="1"/>
</dbReference>
<keyword evidence="12 13" id="KW-0326">Glycosidase</keyword>
<evidence type="ECO:0000313" key="16">
    <source>
        <dbReference type="Proteomes" id="UP000606889"/>
    </source>
</evidence>
<keyword evidence="10" id="KW-0411">Iron-sulfur</keyword>
<feature type="domain" description="HhH-GPD" evidence="14">
    <location>
        <begin position="46"/>
        <end position="197"/>
    </location>
</feature>
<keyword evidence="16" id="KW-1185">Reference proteome</keyword>
<dbReference type="SUPFAM" id="SSF48150">
    <property type="entry name" value="DNA-glycosylase"/>
    <property type="match status" value="1"/>
</dbReference>
<keyword evidence="9 13" id="KW-0408">Iron</keyword>
<evidence type="ECO:0000256" key="4">
    <source>
        <dbReference type="ARBA" id="ARBA00022023"/>
    </source>
</evidence>
<dbReference type="PANTHER" id="PTHR42944">
    <property type="entry name" value="ADENINE DNA GLYCOSYLASE"/>
    <property type="match status" value="1"/>
</dbReference>
<keyword evidence="5" id="KW-0004">4Fe-4S</keyword>
<evidence type="ECO:0000259" key="14">
    <source>
        <dbReference type="SMART" id="SM00478"/>
    </source>
</evidence>
<comment type="similarity">
    <text evidence="2 13">Belongs to the Nth/MutY family.</text>
</comment>
<dbReference type="InterPro" id="IPR000445">
    <property type="entry name" value="HhH_motif"/>
</dbReference>
<dbReference type="InterPro" id="IPR005760">
    <property type="entry name" value="A/G_AdeGlyc_MutY"/>
</dbReference>
<dbReference type="EMBL" id="JACOON010000007">
    <property type="protein sequence ID" value="MBC5649240.1"/>
    <property type="molecule type" value="Genomic_DNA"/>
</dbReference>
<evidence type="ECO:0000256" key="9">
    <source>
        <dbReference type="ARBA" id="ARBA00023004"/>
    </source>
</evidence>
<accession>A0ABR7EHI5</accession>
<dbReference type="InterPro" id="IPR029119">
    <property type="entry name" value="MutY_C"/>
</dbReference>
<dbReference type="EC" id="3.2.2.31" evidence="3 13"/>
<evidence type="ECO:0000256" key="7">
    <source>
        <dbReference type="ARBA" id="ARBA00022763"/>
    </source>
</evidence>
<dbReference type="InterPro" id="IPR044298">
    <property type="entry name" value="MIG/MutY"/>
</dbReference>
<dbReference type="Gene3D" id="1.10.1670.10">
    <property type="entry name" value="Helix-hairpin-Helix base-excision DNA repair enzymes (C-terminal)"/>
    <property type="match status" value="1"/>
</dbReference>
<evidence type="ECO:0000256" key="3">
    <source>
        <dbReference type="ARBA" id="ARBA00012045"/>
    </source>
</evidence>
<dbReference type="CDD" id="cd03431">
    <property type="entry name" value="NUDIX_DNA_Glycosylase_C-MutY"/>
    <property type="match status" value="1"/>
</dbReference>
<dbReference type="InterPro" id="IPR004036">
    <property type="entry name" value="Endonuclease-III-like_CS2"/>
</dbReference>
<evidence type="ECO:0000256" key="8">
    <source>
        <dbReference type="ARBA" id="ARBA00022801"/>
    </source>
</evidence>
<evidence type="ECO:0000256" key="1">
    <source>
        <dbReference type="ARBA" id="ARBA00000843"/>
    </source>
</evidence>
<comment type="function">
    <text evidence="13">Adenine glycosylase active on G-A mispairs.</text>
</comment>
<comment type="catalytic activity">
    <reaction evidence="1 13">
        <text>Hydrolyzes free adenine bases from 7,8-dihydro-8-oxoguanine:adenine mismatched double-stranded DNA, leaving an apurinic site.</text>
        <dbReference type="EC" id="3.2.2.31"/>
    </reaction>
</comment>
<evidence type="ECO:0000256" key="6">
    <source>
        <dbReference type="ARBA" id="ARBA00022723"/>
    </source>
</evidence>
<proteinExistence type="inferred from homology"/>
<keyword evidence="11" id="KW-0234">DNA repair</keyword>
<dbReference type="Gene3D" id="3.90.79.10">
    <property type="entry name" value="Nucleoside Triphosphate Pyrophosphohydrolase"/>
    <property type="match status" value="1"/>
</dbReference>
<dbReference type="Pfam" id="PF14815">
    <property type="entry name" value="NUDIX_4"/>
    <property type="match status" value="1"/>
</dbReference>
<evidence type="ECO:0000256" key="5">
    <source>
        <dbReference type="ARBA" id="ARBA00022485"/>
    </source>
</evidence>
<organism evidence="15 16">
    <name type="scientific">Christensenella tenuis</name>
    <dbReference type="NCBI Taxonomy" id="2763033"/>
    <lineage>
        <taxon>Bacteria</taxon>
        <taxon>Bacillati</taxon>
        <taxon>Bacillota</taxon>
        <taxon>Clostridia</taxon>
        <taxon>Christensenellales</taxon>
        <taxon>Christensenellaceae</taxon>
        <taxon>Christensenella</taxon>
    </lineage>
</organism>
<keyword evidence="7 13" id="KW-0227">DNA damage</keyword>
<dbReference type="PANTHER" id="PTHR42944:SF1">
    <property type="entry name" value="ADENINE DNA GLYCOSYLASE"/>
    <property type="match status" value="1"/>
</dbReference>
<dbReference type="Pfam" id="PF00730">
    <property type="entry name" value="HhH-GPD"/>
    <property type="match status" value="1"/>
</dbReference>
<dbReference type="RefSeq" id="WP_186858686.1">
    <property type="nucleotide sequence ID" value="NZ_JACOON010000007.1"/>
</dbReference>
<evidence type="ECO:0000256" key="2">
    <source>
        <dbReference type="ARBA" id="ARBA00008343"/>
    </source>
</evidence>
<comment type="cofactor">
    <cofactor evidence="13">
        <name>[4Fe-4S] cluster</name>
        <dbReference type="ChEBI" id="CHEBI:49883"/>
    </cofactor>
    <text evidence="13">Binds 1 [4Fe-4S] cluster.</text>
</comment>
<evidence type="ECO:0000256" key="10">
    <source>
        <dbReference type="ARBA" id="ARBA00023014"/>
    </source>
</evidence>
<name>A0ABR7EHI5_9FIRM</name>
<keyword evidence="6" id="KW-0479">Metal-binding</keyword>
<dbReference type="InterPro" id="IPR003265">
    <property type="entry name" value="HhH-GPD_domain"/>
</dbReference>
<keyword evidence="8" id="KW-0378">Hydrolase</keyword>
<dbReference type="InterPro" id="IPR015797">
    <property type="entry name" value="NUDIX_hydrolase-like_dom_sf"/>
</dbReference>
<dbReference type="CDD" id="cd00056">
    <property type="entry name" value="ENDO3c"/>
    <property type="match status" value="1"/>
</dbReference>
<evidence type="ECO:0000313" key="15">
    <source>
        <dbReference type="EMBL" id="MBC5649240.1"/>
    </source>
</evidence>
<evidence type="ECO:0000256" key="13">
    <source>
        <dbReference type="RuleBase" id="RU365096"/>
    </source>
</evidence>
<dbReference type="Pfam" id="PF00633">
    <property type="entry name" value="HHH"/>
    <property type="match status" value="1"/>
</dbReference>
<evidence type="ECO:0000256" key="12">
    <source>
        <dbReference type="ARBA" id="ARBA00023295"/>
    </source>
</evidence>
<dbReference type="NCBIfam" id="TIGR01084">
    <property type="entry name" value="mutY"/>
    <property type="match status" value="1"/>
</dbReference>
<protein>
    <recommendedName>
        <fullName evidence="4 13">Adenine DNA glycosylase</fullName>
        <ecNumber evidence="3 13">3.2.2.31</ecNumber>
    </recommendedName>
</protein>
<dbReference type="InterPro" id="IPR011257">
    <property type="entry name" value="DNA_glycosylase"/>
</dbReference>
<dbReference type="SUPFAM" id="SSF55811">
    <property type="entry name" value="Nudix"/>
    <property type="match status" value="1"/>
</dbReference>
<reference evidence="15 16" key="1">
    <citation type="submission" date="2020-08" db="EMBL/GenBank/DDBJ databases">
        <title>Genome public.</title>
        <authorList>
            <person name="Liu C."/>
            <person name="Sun Q."/>
        </authorList>
    </citation>
    <scope>NUCLEOTIDE SEQUENCE [LARGE SCALE GENOMIC DNA]</scope>
    <source>
        <strain evidence="15 16">NSJ-35</strain>
    </source>
</reference>
<dbReference type="Proteomes" id="UP000606889">
    <property type="component" value="Unassembled WGS sequence"/>
</dbReference>
<dbReference type="Gene3D" id="1.10.340.30">
    <property type="entry name" value="Hypothetical protein, domain 2"/>
    <property type="match status" value="1"/>
</dbReference>
<dbReference type="InterPro" id="IPR023170">
    <property type="entry name" value="HhH_base_excis_C"/>
</dbReference>
<evidence type="ECO:0000256" key="11">
    <source>
        <dbReference type="ARBA" id="ARBA00023204"/>
    </source>
</evidence>
<gene>
    <name evidence="15" type="primary">mutY</name>
    <name evidence="15" type="ORF">H8S18_12905</name>
</gene>
<sequence>MPQYTEQRDGLPGIPGPLLQWYGKNARILPWRDVPTPYRVWISEIMLQQTRVTAVMPYYERFLHALPNPAALASVPDEELMKLWEGLGYYNRARNLKKAAQIIVNEFGGDLPSSFDALLSLPGIGSYTAGAIASIAFGIPVPAVDGNVLRVISRVCASYDNISDAKVKQRMEQELTGVMPRDCAGDFNQALMELGATVCLPNGGPLCAQCPLAALCKAHLNGLTNAIPVKTAKKKRRIEARTVFVILNKSRVALKKRKDTGLLADLWEFPNTDGALSPAEAENYLRQNGIEPLGLAPLAPAKHIFTHVEWHMTGYLATTARQGGQFTWSTRSGLEKEYALPSAFRVYSKAAMHNLKIPRTDSPGVF</sequence>
<dbReference type="PROSITE" id="PS01155">
    <property type="entry name" value="ENDONUCLEASE_III_2"/>
    <property type="match status" value="1"/>
</dbReference>
<comment type="caution">
    <text evidence="15">The sequence shown here is derived from an EMBL/GenBank/DDBJ whole genome shotgun (WGS) entry which is preliminary data.</text>
</comment>